<dbReference type="VEuPathDB" id="FungiDB:DD237_003247"/>
<keyword evidence="5" id="KW-1185">Reference proteome</keyword>
<comment type="caution">
    <text evidence="3">The sequence shown here is derived from an EMBL/GenBank/DDBJ whole genome shotgun (WGS) entry which is preliminary data.</text>
</comment>
<proteinExistence type="predicted"/>
<dbReference type="Proteomes" id="UP000282087">
    <property type="component" value="Unassembled WGS sequence"/>
</dbReference>
<evidence type="ECO:0000313" key="4">
    <source>
        <dbReference type="EMBL" id="RQM15291.1"/>
    </source>
</evidence>
<dbReference type="EMBL" id="QKXF01000162">
    <property type="protein sequence ID" value="RQM15291.1"/>
    <property type="molecule type" value="Genomic_DNA"/>
</dbReference>
<feature type="region of interest" description="Disordered" evidence="1">
    <location>
        <begin position="44"/>
        <end position="76"/>
    </location>
</feature>
<sequence length="106" mass="11568">MFRINIAFVFMIALLSVKHGMGNPLSTPAADSVTENNAELVSSIKGERDVQEYSPGSVTTKEERDATPLSTNNDDGTLTVTKFNGHGFKQTLGNLFGISTRRLRHV</sequence>
<organism evidence="3 5">
    <name type="scientific">Peronospora effusa</name>
    <dbReference type="NCBI Taxonomy" id="542832"/>
    <lineage>
        <taxon>Eukaryota</taxon>
        <taxon>Sar</taxon>
        <taxon>Stramenopiles</taxon>
        <taxon>Oomycota</taxon>
        <taxon>Peronosporomycetes</taxon>
        <taxon>Peronosporales</taxon>
        <taxon>Peronosporaceae</taxon>
        <taxon>Peronospora</taxon>
    </lineage>
</organism>
<name>A0A3M6VKT3_9STRA</name>
<dbReference type="Proteomes" id="UP000286097">
    <property type="component" value="Unassembled WGS sequence"/>
</dbReference>
<evidence type="ECO:0000313" key="5">
    <source>
        <dbReference type="Proteomes" id="UP000282087"/>
    </source>
</evidence>
<accession>A0A3M6VKT3</accession>
<evidence type="ECO:0000313" key="3">
    <source>
        <dbReference type="EMBL" id="RMX66977.1"/>
    </source>
</evidence>
<dbReference type="EMBL" id="QLLG01000181">
    <property type="protein sequence ID" value="RMX66977.1"/>
    <property type="molecule type" value="Genomic_DNA"/>
</dbReference>
<evidence type="ECO:0000256" key="1">
    <source>
        <dbReference type="SAM" id="MobiDB-lite"/>
    </source>
</evidence>
<keyword evidence="2" id="KW-0732">Signal</keyword>
<evidence type="ECO:0008006" key="7">
    <source>
        <dbReference type="Google" id="ProtNLM"/>
    </source>
</evidence>
<evidence type="ECO:0000256" key="2">
    <source>
        <dbReference type="SAM" id="SignalP"/>
    </source>
</evidence>
<gene>
    <name evidence="4" type="ORF">DD237_003247</name>
    <name evidence="3" type="ORF">DD238_001653</name>
</gene>
<protein>
    <recommendedName>
        <fullName evidence="7">RxLR effector protein</fullName>
    </recommendedName>
</protein>
<feature type="chain" id="PRO_5036085776" description="RxLR effector protein" evidence="2">
    <location>
        <begin position="23"/>
        <end position="106"/>
    </location>
</feature>
<evidence type="ECO:0000313" key="6">
    <source>
        <dbReference type="Proteomes" id="UP000286097"/>
    </source>
</evidence>
<feature type="signal peptide" evidence="2">
    <location>
        <begin position="1"/>
        <end position="22"/>
    </location>
</feature>
<dbReference type="AlphaFoldDB" id="A0A3M6VKT3"/>
<reference evidence="5 6" key="1">
    <citation type="submission" date="2018-06" db="EMBL/GenBank/DDBJ databases">
        <title>Comparative genomics of downy mildews reveals potential adaptations to biotrophy.</title>
        <authorList>
            <person name="Fletcher K."/>
            <person name="Klosterman S.J."/>
            <person name="Derevnina L."/>
            <person name="Martin F."/>
            <person name="Koike S."/>
            <person name="Reyes Chin-Wo S."/>
            <person name="Mou B."/>
            <person name="Michelmore R."/>
        </authorList>
    </citation>
    <scope>NUCLEOTIDE SEQUENCE [LARGE SCALE GENOMIC DNA]</scope>
    <source>
        <strain evidence="4 6">R13</strain>
        <strain evidence="3 5">R14</strain>
    </source>
</reference>